<dbReference type="SUPFAM" id="SSF46785">
    <property type="entry name" value="Winged helix' DNA-binding domain"/>
    <property type="match status" value="1"/>
</dbReference>
<dbReference type="Gene3D" id="1.10.10.10">
    <property type="entry name" value="Winged helix-like DNA-binding domain superfamily/Winged helix DNA-binding domain"/>
    <property type="match status" value="1"/>
</dbReference>
<sequence>MQKEIFQRLERIDQLIRIKATGTPTELADKLGISERSVYEYLNLMKEFGAPIKFNSYRQSYYYDEEGCFQISFLPGGRRAG</sequence>
<dbReference type="InterPro" id="IPR036388">
    <property type="entry name" value="WH-like_DNA-bd_sf"/>
</dbReference>
<evidence type="ECO:0000313" key="3">
    <source>
        <dbReference type="Proteomes" id="UP001220610"/>
    </source>
</evidence>
<dbReference type="InterPro" id="IPR036390">
    <property type="entry name" value="WH_DNA-bd_sf"/>
</dbReference>
<evidence type="ECO:0000259" key="1">
    <source>
        <dbReference type="Pfam" id="PF08279"/>
    </source>
</evidence>
<protein>
    <submittedName>
        <fullName evidence="2">HTH domain-containing protein</fullName>
    </submittedName>
</protein>
<dbReference type="EMBL" id="CP119311">
    <property type="protein sequence ID" value="WEK35471.1"/>
    <property type="molecule type" value="Genomic_DNA"/>
</dbReference>
<gene>
    <name evidence="2" type="ORF">P0Y53_23515</name>
</gene>
<dbReference type="Pfam" id="PF08279">
    <property type="entry name" value="HTH_11"/>
    <property type="match status" value="1"/>
</dbReference>
<reference evidence="2" key="1">
    <citation type="submission" date="2023-03" db="EMBL/GenBank/DDBJ databases">
        <title>Andean soil-derived lignocellulolytic bacterial consortium as a source of novel taxa and putative plastic-active enzymes.</title>
        <authorList>
            <person name="Diaz-Garcia L."/>
            <person name="Chuvochina M."/>
            <person name="Feuerriegel G."/>
            <person name="Bunk B."/>
            <person name="Sproer C."/>
            <person name="Streit W.R."/>
            <person name="Rodriguez L.M."/>
            <person name="Overmann J."/>
            <person name="Jimenez D.J."/>
        </authorList>
    </citation>
    <scope>NUCLEOTIDE SEQUENCE</scope>
    <source>
        <strain evidence="2">MAG 7</strain>
    </source>
</reference>
<organism evidence="2 3">
    <name type="scientific">Candidatus Pseudobacter hemicellulosilyticus</name>
    <dbReference type="NCBI Taxonomy" id="3121375"/>
    <lineage>
        <taxon>Bacteria</taxon>
        <taxon>Pseudomonadati</taxon>
        <taxon>Bacteroidota</taxon>
        <taxon>Chitinophagia</taxon>
        <taxon>Chitinophagales</taxon>
        <taxon>Chitinophagaceae</taxon>
        <taxon>Pseudobacter</taxon>
    </lineage>
</organism>
<dbReference type="InterPro" id="IPR013196">
    <property type="entry name" value="HTH_11"/>
</dbReference>
<evidence type="ECO:0000313" key="2">
    <source>
        <dbReference type="EMBL" id="WEK35471.1"/>
    </source>
</evidence>
<dbReference type="Proteomes" id="UP001220610">
    <property type="component" value="Chromosome"/>
</dbReference>
<proteinExistence type="predicted"/>
<feature type="domain" description="Helix-turn-helix type 11" evidence="1">
    <location>
        <begin position="21"/>
        <end position="53"/>
    </location>
</feature>
<dbReference type="AlphaFoldDB" id="A0AAJ5WP00"/>
<accession>A0AAJ5WP00</accession>
<name>A0AAJ5WP00_9BACT</name>